<evidence type="ECO:0000313" key="9">
    <source>
        <dbReference type="Proteomes" id="UP001165082"/>
    </source>
</evidence>
<dbReference type="Gene3D" id="1.20.1250.20">
    <property type="entry name" value="MFS general substrate transporter like domains"/>
    <property type="match status" value="1"/>
</dbReference>
<keyword evidence="2" id="KW-0813">Transport</keyword>
<reference evidence="8" key="1">
    <citation type="submission" date="2022-07" db="EMBL/GenBank/DDBJ databases">
        <title>Genome analysis of Parmales, a sister group of diatoms, reveals the evolutionary specialization of diatoms from phago-mixotrophs to photoautotrophs.</title>
        <authorList>
            <person name="Ban H."/>
            <person name="Sato S."/>
            <person name="Yoshikawa S."/>
            <person name="Kazumasa Y."/>
            <person name="Nakamura Y."/>
            <person name="Ichinomiya M."/>
            <person name="Saitoh K."/>
            <person name="Sato N."/>
            <person name="Blanc-Mathieu R."/>
            <person name="Endo H."/>
            <person name="Kuwata A."/>
            <person name="Ogata H."/>
        </authorList>
    </citation>
    <scope>NUCLEOTIDE SEQUENCE</scope>
</reference>
<dbReference type="Pfam" id="PF07690">
    <property type="entry name" value="MFS_1"/>
    <property type="match status" value="1"/>
</dbReference>
<evidence type="ECO:0000313" key="8">
    <source>
        <dbReference type="EMBL" id="GMI06461.1"/>
    </source>
</evidence>
<feature type="transmembrane region" description="Helical" evidence="7">
    <location>
        <begin position="340"/>
        <end position="363"/>
    </location>
</feature>
<dbReference type="OrthoDB" id="46230at2759"/>
<gene>
    <name evidence="8" type="ORF">TrRE_jg11980</name>
</gene>
<dbReference type="GO" id="GO:0022857">
    <property type="term" value="F:transmembrane transporter activity"/>
    <property type="evidence" value="ECO:0007669"/>
    <property type="project" value="InterPro"/>
</dbReference>
<dbReference type="InterPro" id="IPR036259">
    <property type="entry name" value="MFS_trans_sf"/>
</dbReference>
<feature type="transmembrane region" description="Helical" evidence="7">
    <location>
        <begin position="72"/>
        <end position="92"/>
    </location>
</feature>
<dbReference type="PANTHER" id="PTHR43266">
    <property type="entry name" value="MACROLIDE-EFFLUX PROTEIN"/>
    <property type="match status" value="1"/>
</dbReference>
<comment type="caution">
    <text evidence="8">The sequence shown here is derived from an EMBL/GenBank/DDBJ whole genome shotgun (WGS) entry which is preliminary data.</text>
</comment>
<protein>
    <recommendedName>
        <fullName evidence="10">MFS transporter</fullName>
    </recommendedName>
</protein>
<dbReference type="PANTHER" id="PTHR43266:SF2">
    <property type="entry name" value="MAJOR FACILITATOR SUPERFAMILY (MFS) PROFILE DOMAIN-CONTAINING PROTEIN"/>
    <property type="match status" value="1"/>
</dbReference>
<keyword evidence="4 7" id="KW-0812">Transmembrane</keyword>
<dbReference type="SUPFAM" id="SSF103473">
    <property type="entry name" value="MFS general substrate transporter"/>
    <property type="match status" value="1"/>
</dbReference>
<feature type="transmembrane region" description="Helical" evidence="7">
    <location>
        <begin position="232"/>
        <end position="256"/>
    </location>
</feature>
<comment type="subcellular location">
    <subcellularLocation>
        <location evidence="1">Cell membrane</location>
        <topology evidence="1">Multi-pass membrane protein</topology>
    </subcellularLocation>
</comment>
<name>A0A9W7F8F2_9STRA</name>
<dbReference type="InterPro" id="IPR011701">
    <property type="entry name" value="MFS"/>
</dbReference>
<keyword evidence="3" id="KW-1003">Cell membrane</keyword>
<evidence type="ECO:0000256" key="2">
    <source>
        <dbReference type="ARBA" id="ARBA00022448"/>
    </source>
</evidence>
<evidence type="ECO:0000256" key="1">
    <source>
        <dbReference type="ARBA" id="ARBA00004651"/>
    </source>
</evidence>
<dbReference type="EMBL" id="BRXZ01000162">
    <property type="protein sequence ID" value="GMI06461.1"/>
    <property type="molecule type" value="Genomic_DNA"/>
</dbReference>
<evidence type="ECO:0000256" key="3">
    <source>
        <dbReference type="ARBA" id="ARBA00022475"/>
    </source>
</evidence>
<feature type="transmembrane region" description="Helical" evidence="7">
    <location>
        <begin position="302"/>
        <end position="320"/>
    </location>
</feature>
<accession>A0A9W7F8F2</accession>
<keyword evidence="6 7" id="KW-0472">Membrane</keyword>
<evidence type="ECO:0000256" key="5">
    <source>
        <dbReference type="ARBA" id="ARBA00022989"/>
    </source>
</evidence>
<dbReference type="Proteomes" id="UP001165082">
    <property type="component" value="Unassembled WGS sequence"/>
</dbReference>
<dbReference type="AlphaFoldDB" id="A0A9W7F8F2"/>
<proteinExistence type="predicted"/>
<organism evidence="8 9">
    <name type="scientific">Triparma retinervis</name>
    <dbReference type="NCBI Taxonomy" id="2557542"/>
    <lineage>
        <taxon>Eukaryota</taxon>
        <taxon>Sar</taxon>
        <taxon>Stramenopiles</taxon>
        <taxon>Ochrophyta</taxon>
        <taxon>Bolidophyceae</taxon>
        <taxon>Parmales</taxon>
        <taxon>Triparmaceae</taxon>
        <taxon>Triparma</taxon>
    </lineage>
</organism>
<evidence type="ECO:0000256" key="6">
    <source>
        <dbReference type="ARBA" id="ARBA00023136"/>
    </source>
</evidence>
<dbReference type="GO" id="GO:0005886">
    <property type="term" value="C:plasma membrane"/>
    <property type="evidence" value="ECO:0007669"/>
    <property type="project" value="UniProtKB-SubCell"/>
</dbReference>
<evidence type="ECO:0000256" key="7">
    <source>
        <dbReference type="SAM" id="Phobius"/>
    </source>
</evidence>
<keyword evidence="5 7" id="KW-1133">Transmembrane helix</keyword>
<feature type="transmembrane region" description="Helical" evidence="7">
    <location>
        <begin position="138"/>
        <end position="156"/>
    </location>
</feature>
<feature type="transmembrane region" description="Helical" evidence="7">
    <location>
        <begin position="39"/>
        <end position="60"/>
    </location>
</feature>
<keyword evidence="9" id="KW-1185">Reference proteome</keyword>
<evidence type="ECO:0000256" key="4">
    <source>
        <dbReference type="ARBA" id="ARBA00022692"/>
    </source>
</evidence>
<sequence>MTSYLVTQVGSWLNFIATLSLLTKILRGDGGSSGEVDNLPVALLLFLRMFPALIVSPLVGGPIADFFDKRRTMVILDVLSTVVAGLLFPLAARMQSKFVLYFSVLLLATVDAIYNPVKNSILPFMLKSDEEVNKATQLMAISWSVMGAVGAAVGGLLTGVGGVRFCFYMDGLTFAASAWLMYKVGSKWKLKDSAAESRKGAKAGAEEEVVVQSQTEKMLGGVRYLKGNGKQWAPLVFFKAYGCILWGSADLCNVVFADGNDFSLGFIFAAVGVGCLMGPVMADKILSRNQGEKSGEVEPRKMVWSCYVAVCIVAFAAAVGNEGLSSFIAAFALDEVKLTVLEVCTDVGFLGIAISVPLGVYVYRNWRSKLKGYKKLR</sequence>
<feature type="transmembrane region" description="Helical" evidence="7">
    <location>
        <begin position="262"/>
        <end position="282"/>
    </location>
</feature>
<feature type="transmembrane region" description="Helical" evidence="7">
    <location>
        <begin position="98"/>
        <end position="117"/>
    </location>
</feature>
<evidence type="ECO:0008006" key="10">
    <source>
        <dbReference type="Google" id="ProtNLM"/>
    </source>
</evidence>